<organism evidence="9 10">
    <name type="scientific">Halospeciosus flavus</name>
    <dbReference type="NCBI Taxonomy" id="3032283"/>
    <lineage>
        <taxon>Archaea</taxon>
        <taxon>Methanobacteriati</taxon>
        <taxon>Methanobacteriota</taxon>
        <taxon>Stenosarchaea group</taxon>
        <taxon>Halobacteria</taxon>
        <taxon>Halobacteriales</taxon>
        <taxon>Halobacteriaceae</taxon>
        <taxon>Halospeciosus</taxon>
    </lineage>
</organism>
<feature type="transmembrane region" description="Helical" evidence="7">
    <location>
        <begin position="208"/>
        <end position="228"/>
    </location>
</feature>
<evidence type="ECO:0000256" key="6">
    <source>
        <dbReference type="ARBA" id="ARBA00023136"/>
    </source>
</evidence>
<dbReference type="PANTHER" id="PTHR23517:SF3">
    <property type="entry name" value="INTEGRAL MEMBRANE TRANSPORT PROTEIN"/>
    <property type="match status" value="1"/>
</dbReference>
<dbReference type="RefSeq" id="WP_279527824.1">
    <property type="nucleotide sequence ID" value="NZ_CP122312.1"/>
</dbReference>
<evidence type="ECO:0000259" key="8">
    <source>
        <dbReference type="PROSITE" id="PS50850"/>
    </source>
</evidence>
<proteinExistence type="predicted"/>
<dbReference type="InterPro" id="IPR011701">
    <property type="entry name" value="MFS"/>
</dbReference>
<dbReference type="EMBL" id="JBHTAR010000011">
    <property type="protein sequence ID" value="MFC7201065.1"/>
    <property type="molecule type" value="Genomic_DNA"/>
</dbReference>
<evidence type="ECO:0000313" key="9">
    <source>
        <dbReference type="EMBL" id="MFC7201065.1"/>
    </source>
</evidence>
<accession>A0ABD5Z7B3</accession>
<dbReference type="PROSITE" id="PS50850">
    <property type="entry name" value="MFS"/>
    <property type="match status" value="1"/>
</dbReference>
<reference evidence="9 10" key="1">
    <citation type="journal article" date="2019" name="Int. J. Syst. Evol. Microbiol.">
        <title>The Global Catalogue of Microorganisms (GCM) 10K type strain sequencing project: providing services to taxonomists for standard genome sequencing and annotation.</title>
        <authorList>
            <consortium name="The Broad Institute Genomics Platform"/>
            <consortium name="The Broad Institute Genome Sequencing Center for Infectious Disease"/>
            <person name="Wu L."/>
            <person name="Ma J."/>
        </authorList>
    </citation>
    <scope>NUCLEOTIDE SEQUENCE [LARGE SCALE GENOMIC DNA]</scope>
    <source>
        <strain evidence="9 10">XZGYJ-43</strain>
    </source>
</reference>
<dbReference type="GO" id="GO:0005886">
    <property type="term" value="C:plasma membrane"/>
    <property type="evidence" value="ECO:0007669"/>
    <property type="project" value="UniProtKB-SubCell"/>
</dbReference>
<dbReference type="InterPro" id="IPR020846">
    <property type="entry name" value="MFS_dom"/>
</dbReference>
<feature type="transmembrane region" description="Helical" evidence="7">
    <location>
        <begin position="279"/>
        <end position="298"/>
    </location>
</feature>
<dbReference type="SUPFAM" id="SSF103473">
    <property type="entry name" value="MFS general substrate transporter"/>
    <property type="match status" value="1"/>
</dbReference>
<comment type="subcellular location">
    <subcellularLocation>
        <location evidence="1">Cell membrane</location>
        <topology evidence="1">Multi-pass membrane protein</topology>
    </subcellularLocation>
</comment>
<keyword evidence="2" id="KW-0813">Transport</keyword>
<keyword evidence="5 7" id="KW-1133">Transmembrane helix</keyword>
<evidence type="ECO:0000256" key="4">
    <source>
        <dbReference type="ARBA" id="ARBA00022692"/>
    </source>
</evidence>
<dbReference type="PANTHER" id="PTHR23517">
    <property type="entry name" value="RESISTANCE PROTEIN MDTM, PUTATIVE-RELATED-RELATED"/>
    <property type="match status" value="1"/>
</dbReference>
<feature type="transmembrane region" description="Helical" evidence="7">
    <location>
        <begin position="169"/>
        <end position="187"/>
    </location>
</feature>
<feature type="domain" description="Major facilitator superfamily (MFS) profile" evidence="8">
    <location>
        <begin position="15"/>
        <end position="389"/>
    </location>
</feature>
<feature type="transmembrane region" description="Helical" evidence="7">
    <location>
        <begin position="45"/>
        <end position="68"/>
    </location>
</feature>
<evidence type="ECO:0000313" key="10">
    <source>
        <dbReference type="Proteomes" id="UP001596447"/>
    </source>
</evidence>
<evidence type="ECO:0000256" key="1">
    <source>
        <dbReference type="ARBA" id="ARBA00004651"/>
    </source>
</evidence>
<feature type="transmembrane region" description="Helical" evidence="7">
    <location>
        <begin position="367"/>
        <end position="388"/>
    </location>
</feature>
<gene>
    <name evidence="9" type="ORF">ACFQJ9_16905</name>
</gene>
<dbReference type="Gene3D" id="1.20.1250.20">
    <property type="entry name" value="MFS general substrate transporter like domains"/>
    <property type="match status" value="1"/>
</dbReference>
<dbReference type="Proteomes" id="UP001596447">
    <property type="component" value="Unassembled WGS sequence"/>
</dbReference>
<keyword evidence="6 7" id="KW-0472">Membrane</keyword>
<feature type="transmembrane region" description="Helical" evidence="7">
    <location>
        <begin position="12"/>
        <end position="33"/>
    </location>
</feature>
<keyword evidence="4 7" id="KW-0812">Transmembrane</keyword>
<dbReference type="Pfam" id="PF07690">
    <property type="entry name" value="MFS_1"/>
    <property type="match status" value="1"/>
</dbReference>
<evidence type="ECO:0000256" key="3">
    <source>
        <dbReference type="ARBA" id="ARBA00022475"/>
    </source>
</evidence>
<keyword evidence="10" id="KW-1185">Reference proteome</keyword>
<feature type="transmembrane region" description="Helical" evidence="7">
    <location>
        <begin position="248"/>
        <end position="267"/>
    </location>
</feature>
<protein>
    <submittedName>
        <fullName evidence="9">MFS transporter</fullName>
    </submittedName>
</protein>
<sequence>MHSDERLVRGHSGRLLLVVSLGWLAIQGGRLLLSPLVPEITTDLGVSSFLVGIAFTTMWGIYAFLQYPSGRLSDALSRKTLLLTGLVCCVVGFAALGVAPTYPLFLVGSAVVGLGAGCYPTAARALVSDHFVEKREKAFGLHTGSGDVGGVAAAGVAAAALALATWRTAFVPVVVLLAVVTVAYHRLSREAFVVERSDLAVVATARRLLADPLMRGLLVVYVLYAFTWQSTAAFLPTYLELGKGFDPLVAKVAFALLFAVGAVAKPGAGYVASRLPRKWLIPSALVLGALSLAGVVLASSPLPALVAVGCFAVGLMAYPPMMQSFLMDTFPDDSAGGDLGAMRSVYIGLGALGPTYVGAVASTATYALAFTGLVGCLLVSATLLVYLAD</sequence>
<dbReference type="AlphaFoldDB" id="A0ABD5Z7B3"/>
<dbReference type="InterPro" id="IPR036259">
    <property type="entry name" value="MFS_trans_sf"/>
</dbReference>
<feature type="transmembrane region" description="Helical" evidence="7">
    <location>
        <begin position="341"/>
        <end position="361"/>
    </location>
</feature>
<name>A0ABD5Z7B3_9EURY</name>
<evidence type="ECO:0000256" key="5">
    <source>
        <dbReference type="ARBA" id="ARBA00022989"/>
    </source>
</evidence>
<feature type="transmembrane region" description="Helical" evidence="7">
    <location>
        <begin position="105"/>
        <end position="127"/>
    </location>
</feature>
<dbReference type="InterPro" id="IPR050171">
    <property type="entry name" value="MFS_Transporters"/>
</dbReference>
<evidence type="ECO:0000256" key="7">
    <source>
        <dbReference type="SAM" id="Phobius"/>
    </source>
</evidence>
<comment type="caution">
    <text evidence="9">The sequence shown here is derived from an EMBL/GenBank/DDBJ whole genome shotgun (WGS) entry which is preliminary data.</text>
</comment>
<keyword evidence="3" id="KW-1003">Cell membrane</keyword>
<evidence type="ECO:0000256" key="2">
    <source>
        <dbReference type="ARBA" id="ARBA00022448"/>
    </source>
</evidence>
<feature type="transmembrane region" description="Helical" evidence="7">
    <location>
        <begin position="80"/>
        <end position="99"/>
    </location>
</feature>